<name>A0ABD2QJ78_9PLAT</name>
<protein>
    <submittedName>
        <fullName evidence="2">Uncharacterized protein</fullName>
    </submittedName>
</protein>
<feature type="signal peptide" evidence="1">
    <location>
        <begin position="1"/>
        <end position="17"/>
    </location>
</feature>
<dbReference type="EMBL" id="JBJKFK010000156">
    <property type="protein sequence ID" value="KAL3319237.1"/>
    <property type="molecule type" value="Genomic_DNA"/>
</dbReference>
<sequence length="161" mass="18159">MIKFLVLLVTLFVVASTRDASTSCTLFTPPPPMDECKKKVLTSLEVMKQTLACIGNQMRNLFNCHTCKLPAGETKESLEKYNQFTIEEHKGIVDMLKGSVTFESFERALANLKTQGNTMSYSYVKDTTTKIVKYTTGYLNGTIYKLENTCRRQVDAFNKLG</sequence>
<keyword evidence="1" id="KW-0732">Signal</keyword>
<evidence type="ECO:0000313" key="2">
    <source>
        <dbReference type="EMBL" id="KAL3319237.1"/>
    </source>
</evidence>
<accession>A0ABD2QJ78</accession>
<evidence type="ECO:0000313" key="3">
    <source>
        <dbReference type="Proteomes" id="UP001626550"/>
    </source>
</evidence>
<reference evidence="2 3" key="1">
    <citation type="submission" date="2024-11" db="EMBL/GenBank/DDBJ databases">
        <title>Adaptive evolution of stress response genes in parasites aligns with host niche diversity.</title>
        <authorList>
            <person name="Hahn C."/>
            <person name="Resl P."/>
        </authorList>
    </citation>
    <scope>NUCLEOTIDE SEQUENCE [LARGE SCALE GENOMIC DNA]</scope>
    <source>
        <strain evidence="2">EGGRZ-B1_66</strain>
        <tissue evidence="2">Body</tissue>
    </source>
</reference>
<evidence type="ECO:0000256" key="1">
    <source>
        <dbReference type="SAM" id="SignalP"/>
    </source>
</evidence>
<comment type="caution">
    <text evidence="2">The sequence shown here is derived from an EMBL/GenBank/DDBJ whole genome shotgun (WGS) entry which is preliminary data.</text>
</comment>
<gene>
    <name evidence="2" type="ORF">Ciccas_002093</name>
</gene>
<feature type="chain" id="PRO_5044785605" evidence="1">
    <location>
        <begin position="18"/>
        <end position="161"/>
    </location>
</feature>
<dbReference type="Proteomes" id="UP001626550">
    <property type="component" value="Unassembled WGS sequence"/>
</dbReference>
<dbReference type="AlphaFoldDB" id="A0ABD2QJ78"/>
<keyword evidence="3" id="KW-1185">Reference proteome</keyword>
<organism evidence="2 3">
    <name type="scientific">Cichlidogyrus casuarinus</name>
    <dbReference type="NCBI Taxonomy" id="1844966"/>
    <lineage>
        <taxon>Eukaryota</taxon>
        <taxon>Metazoa</taxon>
        <taxon>Spiralia</taxon>
        <taxon>Lophotrochozoa</taxon>
        <taxon>Platyhelminthes</taxon>
        <taxon>Monogenea</taxon>
        <taxon>Monopisthocotylea</taxon>
        <taxon>Dactylogyridea</taxon>
        <taxon>Ancyrocephalidae</taxon>
        <taxon>Cichlidogyrus</taxon>
    </lineage>
</organism>
<proteinExistence type="predicted"/>